<comment type="caution">
    <text evidence="2">The sequence shown here is derived from an EMBL/GenBank/DDBJ whole genome shotgun (WGS) entry which is preliminary data.</text>
</comment>
<protein>
    <submittedName>
        <fullName evidence="2">Uncharacterized protein</fullName>
    </submittedName>
</protein>
<feature type="compositionally biased region" description="Polar residues" evidence="1">
    <location>
        <begin position="286"/>
        <end position="298"/>
    </location>
</feature>
<reference evidence="2" key="1">
    <citation type="submission" date="2021-06" db="EMBL/GenBank/DDBJ databases">
        <title>Comparative genomics, transcriptomics and evolutionary studies reveal genomic signatures of adaptation to plant cell wall in hemibiotrophic fungi.</title>
        <authorList>
            <consortium name="DOE Joint Genome Institute"/>
            <person name="Baroncelli R."/>
            <person name="Diaz J.F."/>
            <person name="Benocci T."/>
            <person name="Peng M."/>
            <person name="Battaglia E."/>
            <person name="Haridas S."/>
            <person name="Andreopoulos W."/>
            <person name="Labutti K."/>
            <person name="Pangilinan J."/>
            <person name="Floch G.L."/>
            <person name="Makela M.R."/>
            <person name="Henrissat B."/>
            <person name="Grigoriev I.V."/>
            <person name="Crouch J.A."/>
            <person name="De Vries R.P."/>
            <person name="Sukno S.A."/>
            <person name="Thon M.R."/>
        </authorList>
    </citation>
    <scope>NUCLEOTIDE SEQUENCE</scope>
    <source>
        <strain evidence="2">CBS 193.32</strain>
    </source>
</reference>
<proteinExistence type="predicted"/>
<feature type="compositionally biased region" description="Basic and acidic residues" evidence="1">
    <location>
        <begin position="265"/>
        <end position="285"/>
    </location>
</feature>
<gene>
    <name evidence="2" type="ORF">BDP55DRAFT_753716</name>
</gene>
<keyword evidence="3" id="KW-1185">Reference proteome</keyword>
<feature type="region of interest" description="Disordered" evidence="1">
    <location>
        <begin position="329"/>
        <end position="411"/>
    </location>
</feature>
<feature type="compositionally biased region" description="Basic and acidic residues" evidence="1">
    <location>
        <begin position="401"/>
        <end position="411"/>
    </location>
</feature>
<dbReference type="EMBL" id="JAHMHR010000005">
    <property type="protein sequence ID" value="KAK1690834.1"/>
    <property type="molecule type" value="Genomic_DNA"/>
</dbReference>
<evidence type="ECO:0000313" key="2">
    <source>
        <dbReference type="EMBL" id="KAK1690834.1"/>
    </source>
</evidence>
<dbReference type="AlphaFoldDB" id="A0AAJ0EXB1"/>
<dbReference type="Proteomes" id="UP001224890">
    <property type="component" value="Unassembled WGS sequence"/>
</dbReference>
<feature type="compositionally biased region" description="Pro residues" evidence="1">
    <location>
        <begin position="195"/>
        <end position="217"/>
    </location>
</feature>
<dbReference type="RefSeq" id="XP_060434529.1">
    <property type="nucleotide sequence ID" value="XM_060580697.1"/>
</dbReference>
<evidence type="ECO:0000313" key="3">
    <source>
        <dbReference type="Proteomes" id="UP001224890"/>
    </source>
</evidence>
<dbReference type="GeneID" id="85465223"/>
<organism evidence="2 3">
    <name type="scientific">Colletotrichum godetiae</name>
    <dbReference type="NCBI Taxonomy" id="1209918"/>
    <lineage>
        <taxon>Eukaryota</taxon>
        <taxon>Fungi</taxon>
        <taxon>Dikarya</taxon>
        <taxon>Ascomycota</taxon>
        <taxon>Pezizomycotina</taxon>
        <taxon>Sordariomycetes</taxon>
        <taxon>Hypocreomycetidae</taxon>
        <taxon>Glomerellales</taxon>
        <taxon>Glomerellaceae</taxon>
        <taxon>Colletotrichum</taxon>
        <taxon>Colletotrichum acutatum species complex</taxon>
    </lineage>
</organism>
<name>A0AAJ0EXB1_9PEZI</name>
<feature type="region of interest" description="Disordered" evidence="1">
    <location>
        <begin position="140"/>
        <end position="316"/>
    </location>
</feature>
<sequence length="411" mass="47038">MCFTKTIYTCQHEERKRVTCRKTWRQRAGWCFRPILLFFVGDSPDEPCSDLRINDTVWPNVTCPECRTAEETGIATKGMVNSTTTTNKYREKLTPAAIAASWRRKEEQEKRDEKQRTNYWSIQENYQEGIRKREMEEAARLQGGGGVGDAAGRNEDYADKPLPALPTFPAASVGDTRGDPGYQDPRLRSKNMFPPSKPPPSPSPPSPPSPPPPPPAPESKSTTKHKRKKKEALVVPDRRMPTVTSTGSPISKLSQRSREHKRRHSQEQWRRDSQEKKRRRVEEQPRWNSYEQTSQTSEEGAFERPTKENYYGRGTASAVQATNEAIFSMGEADEPSTMRQPVAERQRRDMKQLASSYREVRAAPWPEEPIIQRRPTPPPSPEPEKAPKKSGKLRSVWKPFGNKDRRDDVTH</sequence>
<evidence type="ECO:0000256" key="1">
    <source>
        <dbReference type="SAM" id="MobiDB-lite"/>
    </source>
</evidence>
<feature type="compositionally biased region" description="Basic and acidic residues" evidence="1">
    <location>
        <begin position="342"/>
        <end position="351"/>
    </location>
</feature>
<accession>A0AAJ0EXB1</accession>
<feature type="compositionally biased region" description="Polar residues" evidence="1">
    <location>
        <begin position="242"/>
        <end position="254"/>
    </location>
</feature>